<feature type="transmembrane region" description="Helical" evidence="9">
    <location>
        <begin position="91"/>
        <end position="108"/>
    </location>
</feature>
<dbReference type="EC" id="2.7.13.3" evidence="2"/>
<evidence type="ECO:0000256" key="8">
    <source>
        <dbReference type="ARBA" id="ARBA00023012"/>
    </source>
</evidence>
<dbReference type="GO" id="GO:0004673">
    <property type="term" value="F:protein histidine kinase activity"/>
    <property type="evidence" value="ECO:0007669"/>
    <property type="project" value="UniProtKB-EC"/>
</dbReference>
<dbReference type="InterPro" id="IPR050482">
    <property type="entry name" value="Sensor_HK_TwoCompSys"/>
</dbReference>
<reference evidence="11 12" key="1">
    <citation type="submission" date="2021-10" db="EMBL/GenBank/DDBJ databases">
        <authorList>
            <person name="Criscuolo A."/>
        </authorList>
    </citation>
    <scope>NUCLEOTIDE SEQUENCE [LARGE SCALE GENOMIC DNA]</scope>
    <source>
        <strain evidence="12">CIP 111883</strain>
    </source>
</reference>
<comment type="catalytic activity">
    <reaction evidence="1">
        <text>ATP + protein L-histidine = ADP + protein N-phospho-L-histidine.</text>
        <dbReference type="EC" id="2.7.13.3"/>
    </reaction>
</comment>
<proteinExistence type="predicted"/>
<dbReference type="CDD" id="cd16917">
    <property type="entry name" value="HATPase_UhpB-NarQ-NarX-like"/>
    <property type="match status" value="1"/>
</dbReference>
<evidence type="ECO:0000256" key="3">
    <source>
        <dbReference type="ARBA" id="ARBA00022553"/>
    </source>
</evidence>
<keyword evidence="4 11" id="KW-0808">Transferase</keyword>
<keyword evidence="9" id="KW-0812">Transmembrane</keyword>
<evidence type="ECO:0000259" key="10">
    <source>
        <dbReference type="Pfam" id="PF07730"/>
    </source>
</evidence>
<dbReference type="Gene3D" id="3.30.565.10">
    <property type="entry name" value="Histidine kinase-like ATPase, C-terminal domain"/>
    <property type="match status" value="1"/>
</dbReference>
<dbReference type="RefSeq" id="WP_230504664.1">
    <property type="nucleotide sequence ID" value="NZ_CAKJTJ010000043.1"/>
</dbReference>
<evidence type="ECO:0000256" key="1">
    <source>
        <dbReference type="ARBA" id="ARBA00000085"/>
    </source>
</evidence>
<dbReference type="Gene3D" id="1.20.5.1930">
    <property type="match status" value="1"/>
</dbReference>
<evidence type="ECO:0000256" key="2">
    <source>
        <dbReference type="ARBA" id="ARBA00012438"/>
    </source>
</evidence>
<feature type="transmembrane region" description="Helical" evidence="9">
    <location>
        <begin position="48"/>
        <end position="70"/>
    </location>
</feature>
<organism evidence="11 12">
    <name type="scientific">Sutcliffiella rhizosphaerae</name>
    <dbReference type="NCBI Taxonomy" id="2880967"/>
    <lineage>
        <taxon>Bacteria</taxon>
        <taxon>Bacillati</taxon>
        <taxon>Bacillota</taxon>
        <taxon>Bacilli</taxon>
        <taxon>Bacillales</taxon>
        <taxon>Bacillaceae</taxon>
        <taxon>Sutcliffiella</taxon>
    </lineage>
</organism>
<dbReference type="PANTHER" id="PTHR24421">
    <property type="entry name" value="NITRATE/NITRITE SENSOR PROTEIN NARX-RELATED"/>
    <property type="match status" value="1"/>
</dbReference>
<keyword evidence="9" id="KW-1133">Transmembrane helix</keyword>
<dbReference type="PANTHER" id="PTHR24421:SF10">
    <property type="entry name" value="NITRATE_NITRITE SENSOR PROTEIN NARQ"/>
    <property type="match status" value="1"/>
</dbReference>
<evidence type="ECO:0000256" key="5">
    <source>
        <dbReference type="ARBA" id="ARBA00022741"/>
    </source>
</evidence>
<dbReference type="Pfam" id="PF07730">
    <property type="entry name" value="HisKA_3"/>
    <property type="match status" value="1"/>
</dbReference>
<evidence type="ECO:0000256" key="4">
    <source>
        <dbReference type="ARBA" id="ARBA00022679"/>
    </source>
</evidence>
<sequence length="365" mass="42380">MKKLKESMLLINGWRFLYFGFLIHLWIMEDSTNSSFILILLLLVMTSLRWRFALPVWLVLIDVLLCFLYFPYTTISYYGLALPIFELSLKGKWLFSLLIFVSLFFSSANSNLLFWYFLQAFFFGFFSFFTLKSQLMFKREADEQRKARYELEQIKIELLEANQSVSRQAELMERYRISRELHDHLGHDLTGASLALQAYEYVQDQDPEEAKKLIEEVKNRLERSTKKLRNTVHNITPTTLIGFESLENIVQYFPQLAIKFQKSGDMLLVPAHQWALLEACLKEALTNVARHSNATIVEVDLQVTNSIVRLLVQDNGTVEKISYPGSGLRNLQIRSRSMGGSLSISRENGFLLVCVIPLEKGEENR</sequence>
<accession>A0ABM8YTN3</accession>
<dbReference type="SUPFAM" id="SSF55874">
    <property type="entry name" value="ATPase domain of HSP90 chaperone/DNA topoisomerase II/histidine kinase"/>
    <property type="match status" value="1"/>
</dbReference>
<evidence type="ECO:0000256" key="6">
    <source>
        <dbReference type="ARBA" id="ARBA00022777"/>
    </source>
</evidence>
<feature type="domain" description="Signal transduction histidine kinase subgroup 3 dimerisation and phosphoacceptor" evidence="10">
    <location>
        <begin position="173"/>
        <end position="240"/>
    </location>
</feature>
<keyword evidence="3" id="KW-0597">Phosphoprotein</keyword>
<gene>
    <name evidence="11" type="primary">desK_2</name>
    <name evidence="11" type="ORF">BACCIP111883_04129</name>
</gene>
<dbReference type="Proteomes" id="UP000789833">
    <property type="component" value="Unassembled WGS sequence"/>
</dbReference>
<dbReference type="EMBL" id="CAKJTJ010000043">
    <property type="protein sequence ID" value="CAG9623328.1"/>
    <property type="molecule type" value="Genomic_DNA"/>
</dbReference>
<name>A0ABM8YTN3_9BACI</name>
<evidence type="ECO:0000313" key="12">
    <source>
        <dbReference type="Proteomes" id="UP000789833"/>
    </source>
</evidence>
<keyword evidence="5" id="KW-0547">Nucleotide-binding</keyword>
<protein>
    <recommendedName>
        <fullName evidence="2">histidine kinase</fullName>
        <ecNumber evidence="2">2.7.13.3</ecNumber>
    </recommendedName>
</protein>
<comment type="caution">
    <text evidence="11">The sequence shown here is derived from an EMBL/GenBank/DDBJ whole genome shotgun (WGS) entry which is preliminary data.</text>
</comment>
<keyword evidence="8" id="KW-0902">Two-component regulatory system</keyword>
<keyword evidence="7" id="KW-0067">ATP-binding</keyword>
<dbReference type="InterPro" id="IPR011712">
    <property type="entry name" value="Sig_transdc_His_kin_sub3_dim/P"/>
</dbReference>
<keyword evidence="12" id="KW-1185">Reference proteome</keyword>
<feature type="transmembrane region" description="Helical" evidence="9">
    <location>
        <begin position="114"/>
        <end position="131"/>
    </location>
</feature>
<evidence type="ECO:0000313" key="11">
    <source>
        <dbReference type="EMBL" id="CAG9623328.1"/>
    </source>
</evidence>
<keyword evidence="9" id="KW-0472">Membrane</keyword>
<keyword evidence="6 11" id="KW-0418">Kinase</keyword>
<dbReference type="InterPro" id="IPR036890">
    <property type="entry name" value="HATPase_C_sf"/>
</dbReference>
<evidence type="ECO:0000256" key="7">
    <source>
        <dbReference type="ARBA" id="ARBA00022840"/>
    </source>
</evidence>
<evidence type="ECO:0000256" key="9">
    <source>
        <dbReference type="SAM" id="Phobius"/>
    </source>
</evidence>